<keyword evidence="1" id="KW-1133">Transmembrane helix</keyword>
<feature type="transmembrane region" description="Helical" evidence="1">
    <location>
        <begin position="64"/>
        <end position="86"/>
    </location>
</feature>
<organism evidence="2">
    <name type="scientific">Sulfurisphaera javensis</name>
    <dbReference type="NCBI Taxonomy" id="2049879"/>
    <lineage>
        <taxon>Archaea</taxon>
        <taxon>Thermoproteota</taxon>
        <taxon>Thermoprotei</taxon>
        <taxon>Sulfolobales</taxon>
        <taxon>Sulfolobaceae</taxon>
        <taxon>Sulfurisphaera</taxon>
    </lineage>
</organism>
<dbReference type="AlphaFoldDB" id="A0AAT9GRN4"/>
<protein>
    <submittedName>
        <fullName evidence="2">Uncharacterized protein</fullName>
    </submittedName>
</protein>
<keyword evidence="1" id="KW-0812">Transmembrane</keyword>
<dbReference type="EMBL" id="AP031322">
    <property type="protein sequence ID" value="BFH73296.1"/>
    <property type="molecule type" value="Genomic_DNA"/>
</dbReference>
<gene>
    <name evidence="2" type="ORF">SJAV_12400</name>
</gene>
<keyword evidence="1" id="KW-0472">Membrane</keyword>
<dbReference type="KEGG" id="sjv:SJAV_12400"/>
<proteinExistence type="predicted"/>
<accession>A0AAT9GRN4</accession>
<name>A0AAT9GRN4_9CREN</name>
<sequence length="570" mass="64562">MGTLILSKIYVVKMFMYNKFKKQIMSTREKELVYAEEAGDEETVESIINNENETQFSGFINKKLIGVISVIGIATAQLGFPFMYLLQNQKANTQTKCNGEMQQKINQEYHNRNSNFIKSVAPALASSNTITSEAYNTIISSQNQAEEAVKMLIRQGVLIRTITPSGNPIMVYIGGISQYWAAGKVSAYQYGAERRLNYNKNIRQSILGIRINKKEVQIGVLVGTERAEQEWVNPVNPVQQYPYSASIITYKTLLINLFANTPEIVTKGTRSHYYCNECLIDSAAASSKYPYFTELFNVQTYFSSMSSALDNYIGLGVPGDSFDTYYTGSPVYVSGNECGSPVISGFVTDVVNVYDVLNDLAKLSGKNFDDIISRLKLSKDMLKSSAFLSVIPPPNSWSYQDIFEWAKMYLGYDDKLINSMVNFAVILGILLSKYSEEIADEIEDRIYDGNSYPCLDYNECYNYLSKFVDDIYNLVKSEASEKEFEALHICRSQAIEVDENCVNSCFNQVYERLKNLPYYTQWHLGAPDDEGLREAAKAQCEYICSKFNMSKYEECLKNLYPRKGPHIGEI</sequence>
<evidence type="ECO:0000313" key="2">
    <source>
        <dbReference type="EMBL" id="BFH73296.1"/>
    </source>
</evidence>
<reference evidence="2" key="1">
    <citation type="submission" date="2024-03" db="EMBL/GenBank/DDBJ databases">
        <title>Complete genome sequence of Sulfurisphaera javensis strain KD-1.</title>
        <authorList>
            <person name="Sakai H."/>
            <person name="Nur N."/>
            <person name="Suwanto A."/>
            <person name="Kurosawa N."/>
        </authorList>
    </citation>
    <scope>NUCLEOTIDE SEQUENCE</scope>
    <source>
        <strain evidence="2">KD-1</strain>
    </source>
</reference>
<evidence type="ECO:0000256" key="1">
    <source>
        <dbReference type="SAM" id="Phobius"/>
    </source>
</evidence>